<dbReference type="AlphaFoldDB" id="A0A2M4DM11"/>
<evidence type="ECO:0000256" key="1">
    <source>
        <dbReference type="SAM" id="Phobius"/>
    </source>
</evidence>
<protein>
    <submittedName>
        <fullName evidence="2">Uncharacterized protein</fullName>
    </submittedName>
</protein>
<keyword evidence="1" id="KW-0472">Membrane</keyword>
<feature type="transmembrane region" description="Helical" evidence="1">
    <location>
        <begin position="12"/>
        <end position="35"/>
    </location>
</feature>
<evidence type="ECO:0000313" key="2">
    <source>
        <dbReference type="EMBL" id="MBW78594.1"/>
    </source>
</evidence>
<dbReference type="EMBL" id="GGFL01014416">
    <property type="protein sequence ID" value="MBW78594.1"/>
    <property type="molecule type" value="Transcribed_RNA"/>
</dbReference>
<sequence>MFADSAALADTGVAAVAAAAAAVAVACLLNGVSTYSFASLSFSGRGAASVTGVVGTATAPALLLPFTGSG</sequence>
<keyword evidence="1" id="KW-1133">Transmembrane helix</keyword>
<name>A0A2M4DM11_ANODA</name>
<accession>A0A2M4DM11</accession>
<proteinExistence type="predicted"/>
<reference evidence="2" key="1">
    <citation type="submission" date="2018-01" db="EMBL/GenBank/DDBJ databases">
        <title>An insight into the sialome of Amazonian anophelines.</title>
        <authorList>
            <person name="Ribeiro J.M."/>
            <person name="Scarpassa V."/>
            <person name="Calvo E."/>
        </authorList>
    </citation>
    <scope>NUCLEOTIDE SEQUENCE</scope>
</reference>
<feature type="transmembrane region" description="Helical" evidence="1">
    <location>
        <begin position="47"/>
        <end position="66"/>
    </location>
</feature>
<keyword evidence="1" id="KW-0812">Transmembrane</keyword>
<organism evidence="2">
    <name type="scientific">Anopheles darlingi</name>
    <name type="common">Mosquito</name>
    <dbReference type="NCBI Taxonomy" id="43151"/>
    <lineage>
        <taxon>Eukaryota</taxon>
        <taxon>Metazoa</taxon>
        <taxon>Ecdysozoa</taxon>
        <taxon>Arthropoda</taxon>
        <taxon>Hexapoda</taxon>
        <taxon>Insecta</taxon>
        <taxon>Pterygota</taxon>
        <taxon>Neoptera</taxon>
        <taxon>Endopterygota</taxon>
        <taxon>Diptera</taxon>
        <taxon>Nematocera</taxon>
        <taxon>Culicoidea</taxon>
        <taxon>Culicidae</taxon>
        <taxon>Anophelinae</taxon>
        <taxon>Anopheles</taxon>
    </lineage>
</organism>